<dbReference type="Proteomes" id="UP000035800">
    <property type="component" value="Chromosome I"/>
</dbReference>
<evidence type="ECO:0000313" key="2">
    <source>
        <dbReference type="Proteomes" id="UP000035800"/>
    </source>
</evidence>
<evidence type="ECO:0000313" key="1">
    <source>
        <dbReference type="EMBL" id="AIT10826.1"/>
    </source>
</evidence>
<gene>
    <name evidence="1" type="ORF">LSS_21020</name>
</gene>
<dbReference type="KEGG" id="lst:LSS_21020"/>
<sequence>MELISFKVFWDKPYISFAVSNLFSAENLCKSSHKLLRIA</sequence>
<dbReference type="AlphaFoldDB" id="A0A097ESB7"/>
<reference evidence="1 2" key="2">
    <citation type="journal article" date="2014" name="Emerg. Microbes Infect.">
        <title>Potential impact on kidney infection: a whole-genome analysis of Leptospira santarosai serovar Shermani.</title>
        <authorList>
            <person name="Chou L.F."/>
            <person name="Chen T.W."/>
            <person name="Ko Y.C."/>
            <person name="Pan M.J."/>
            <person name="Tian Y.C."/>
            <person name="Chiu C.H."/>
            <person name="Tang P."/>
            <person name="Hung C.C."/>
            <person name="Yang C.W."/>
        </authorList>
    </citation>
    <scope>NUCLEOTIDE SEQUENCE</scope>
    <source>
        <strain evidence="1 2">LT 821</strain>
    </source>
</reference>
<reference evidence="1 2" key="1">
    <citation type="journal article" date="2012" name="Gene">
        <title>Sequence of Leptospira santarosai serovar Shermani genome and prediction of virulence-associated genes.</title>
        <authorList>
            <person name="Chou L.F."/>
            <person name="Chen Y.T."/>
            <person name="Lu C.W."/>
            <person name="Ko Y.C."/>
            <person name="Tang C.Y."/>
            <person name="Pan M.J."/>
            <person name="Tian Y.C."/>
            <person name="Chiu C.H."/>
            <person name="Hung C.C."/>
            <person name="Yang C.W."/>
        </authorList>
    </citation>
    <scope>NUCLEOTIDE SEQUENCE [LARGE SCALE GENOMIC DNA]</scope>
    <source>
        <strain evidence="1">LT 821</strain>
    </source>
</reference>
<name>A0A097ESB7_9LEPT</name>
<organism evidence="1 2">
    <name type="scientific">Leptospira santarosai serovar Shermani str. LT 821</name>
    <dbReference type="NCBI Taxonomy" id="758847"/>
    <lineage>
        <taxon>Bacteria</taxon>
        <taxon>Pseudomonadati</taxon>
        <taxon>Spirochaetota</taxon>
        <taxon>Spirochaetia</taxon>
        <taxon>Leptospirales</taxon>
        <taxon>Leptospiraceae</taxon>
        <taxon>Leptospira</taxon>
    </lineage>
</organism>
<dbReference type="EMBL" id="CP006694">
    <property type="protein sequence ID" value="AIT10826.1"/>
    <property type="molecule type" value="Genomic_DNA"/>
</dbReference>
<protein>
    <submittedName>
        <fullName evidence="1">Uncharacterized protein</fullName>
    </submittedName>
</protein>
<proteinExistence type="predicted"/>
<accession>A0A097ESB7</accession>